<name>A0A9P3H9W0_9FUNG</name>
<dbReference type="AlphaFoldDB" id="A0A9P3H9W0"/>
<dbReference type="InterPro" id="IPR032675">
    <property type="entry name" value="LRR_dom_sf"/>
</dbReference>
<gene>
    <name evidence="1" type="ORF">EMPS_05204</name>
</gene>
<dbReference type="EMBL" id="BQFW01000007">
    <property type="protein sequence ID" value="GJJ72846.1"/>
    <property type="molecule type" value="Genomic_DNA"/>
</dbReference>
<dbReference type="Gene3D" id="3.80.10.10">
    <property type="entry name" value="Ribonuclease Inhibitor"/>
    <property type="match status" value="1"/>
</dbReference>
<dbReference type="SUPFAM" id="SSF52047">
    <property type="entry name" value="RNI-like"/>
    <property type="match status" value="1"/>
</dbReference>
<reference evidence="1" key="2">
    <citation type="journal article" date="2022" name="Microbiol. Resour. Announc.">
        <title>Whole-Genome Sequence of Entomortierella parvispora E1425, a Mucoromycotan Fungus Associated with Burkholderiaceae-Related Endosymbiotic Bacteria.</title>
        <authorList>
            <person name="Herlambang A."/>
            <person name="Guo Y."/>
            <person name="Takashima Y."/>
            <person name="Narisawa K."/>
            <person name="Ohta H."/>
            <person name="Nishizawa T."/>
        </authorList>
    </citation>
    <scope>NUCLEOTIDE SEQUENCE</scope>
    <source>
        <strain evidence="1">E1425</strain>
    </source>
</reference>
<accession>A0A9P3H9W0</accession>
<proteinExistence type="predicted"/>
<protein>
    <submittedName>
        <fullName evidence="1">Uncharacterized protein</fullName>
    </submittedName>
</protein>
<comment type="caution">
    <text evidence="1">The sequence shown here is derived from an EMBL/GenBank/DDBJ whole genome shotgun (WGS) entry which is preliminary data.</text>
</comment>
<evidence type="ECO:0000313" key="2">
    <source>
        <dbReference type="Proteomes" id="UP000827284"/>
    </source>
</evidence>
<organism evidence="1 2">
    <name type="scientific">Entomortierella parvispora</name>
    <dbReference type="NCBI Taxonomy" id="205924"/>
    <lineage>
        <taxon>Eukaryota</taxon>
        <taxon>Fungi</taxon>
        <taxon>Fungi incertae sedis</taxon>
        <taxon>Mucoromycota</taxon>
        <taxon>Mortierellomycotina</taxon>
        <taxon>Mortierellomycetes</taxon>
        <taxon>Mortierellales</taxon>
        <taxon>Mortierellaceae</taxon>
        <taxon>Entomortierella</taxon>
    </lineage>
</organism>
<sequence>MHDFTLLGNYLEVMETIIQSCPRVTQLVLNKVRLDGAMFNKFSKMAARLTTLSLTYCWPVRESDATTHDGSWIPFPELRELKVVGPPKNIPFREQLGLFEKSSKLEALAWELVDKGPEWTVQFVRALCDKLQYRDKVEVGADTRISTGCCWPRLDSLKITDRVDLNRSMFSQDLLKELLESCPNSLRRFVSKNSRFGREGWPALQRHLPTLEVLHLATSGWTIQEIMASCPKLQEIKSGTIFAGDVADTVQAEAWRRYAADGRTRELNYEINTAKCMGKKDLVDKLKAYKVYWPEPSSPPRPWVCRGLRSFRVTMERMKDDDEANRQVFGRFAQLRKLEVINIRPGWAGQLGGFDTRKYPSYLGYVKIQRSF</sequence>
<keyword evidence="2" id="KW-1185">Reference proteome</keyword>
<dbReference type="OrthoDB" id="2362121at2759"/>
<reference evidence="1" key="1">
    <citation type="submission" date="2021-11" db="EMBL/GenBank/DDBJ databases">
        <authorList>
            <person name="Herlambang A."/>
            <person name="Guo Y."/>
            <person name="Takashima Y."/>
            <person name="Nishizawa T."/>
        </authorList>
    </citation>
    <scope>NUCLEOTIDE SEQUENCE</scope>
    <source>
        <strain evidence="1">E1425</strain>
    </source>
</reference>
<dbReference type="Proteomes" id="UP000827284">
    <property type="component" value="Unassembled WGS sequence"/>
</dbReference>
<evidence type="ECO:0000313" key="1">
    <source>
        <dbReference type="EMBL" id="GJJ72846.1"/>
    </source>
</evidence>